<dbReference type="CDD" id="cd15196">
    <property type="entry name" value="7tmA_Vasopressin_Oxytocin"/>
    <property type="match status" value="1"/>
</dbReference>
<feature type="transmembrane region" description="Helical" evidence="10">
    <location>
        <begin position="120"/>
        <end position="141"/>
    </location>
</feature>
<keyword evidence="3 10" id="KW-0812">Transmembrane</keyword>
<accession>A0A210QLA6</accession>
<dbReference type="GO" id="GO:0005000">
    <property type="term" value="F:vasopressin receptor activity"/>
    <property type="evidence" value="ECO:0007669"/>
    <property type="project" value="InterPro"/>
</dbReference>
<dbReference type="Gene3D" id="1.20.1070.10">
    <property type="entry name" value="Rhodopsin 7-helix transmembrane proteins"/>
    <property type="match status" value="1"/>
</dbReference>
<evidence type="ECO:0000256" key="5">
    <source>
        <dbReference type="ARBA" id="ARBA00023040"/>
    </source>
</evidence>
<keyword evidence="2" id="KW-1003">Cell membrane</keyword>
<reference evidence="13 14" key="1">
    <citation type="journal article" date="2017" name="Nat. Ecol. Evol.">
        <title>Scallop genome provides insights into evolution of bilaterian karyotype and development.</title>
        <authorList>
            <person name="Wang S."/>
            <person name="Zhang J."/>
            <person name="Jiao W."/>
            <person name="Li J."/>
            <person name="Xun X."/>
            <person name="Sun Y."/>
            <person name="Guo X."/>
            <person name="Huan P."/>
            <person name="Dong B."/>
            <person name="Zhang L."/>
            <person name="Hu X."/>
            <person name="Sun X."/>
            <person name="Wang J."/>
            <person name="Zhao C."/>
            <person name="Wang Y."/>
            <person name="Wang D."/>
            <person name="Huang X."/>
            <person name="Wang R."/>
            <person name="Lv J."/>
            <person name="Li Y."/>
            <person name="Zhang Z."/>
            <person name="Liu B."/>
            <person name="Lu W."/>
            <person name="Hui Y."/>
            <person name="Liang J."/>
            <person name="Zhou Z."/>
            <person name="Hou R."/>
            <person name="Li X."/>
            <person name="Liu Y."/>
            <person name="Li H."/>
            <person name="Ning X."/>
            <person name="Lin Y."/>
            <person name="Zhao L."/>
            <person name="Xing Q."/>
            <person name="Dou J."/>
            <person name="Li Y."/>
            <person name="Mao J."/>
            <person name="Guo H."/>
            <person name="Dou H."/>
            <person name="Li T."/>
            <person name="Mu C."/>
            <person name="Jiang W."/>
            <person name="Fu Q."/>
            <person name="Fu X."/>
            <person name="Miao Y."/>
            <person name="Liu J."/>
            <person name="Yu Q."/>
            <person name="Li R."/>
            <person name="Liao H."/>
            <person name="Li X."/>
            <person name="Kong Y."/>
            <person name="Jiang Z."/>
            <person name="Chourrout D."/>
            <person name="Li R."/>
            <person name="Bao Z."/>
        </authorList>
    </citation>
    <scope>NUCLEOTIDE SEQUENCE [LARGE SCALE GENOMIC DNA]</scope>
    <source>
        <strain evidence="13 14">PY_sf001</strain>
    </source>
</reference>
<evidence type="ECO:0000256" key="1">
    <source>
        <dbReference type="ARBA" id="ARBA00004651"/>
    </source>
</evidence>
<name>A0A210QLA6_MIZYE</name>
<feature type="domain" description="G-protein coupled receptors family 1 profile" evidence="12">
    <location>
        <begin position="62"/>
        <end position="353"/>
    </location>
</feature>
<dbReference type="PANTHER" id="PTHR24241">
    <property type="entry name" value="NEUROPEPTIDE RECEPTOR-RELATED G-PROTEIN COUPLED RECEPTOR"/>
    <property type="match status" value="1"/>
</dbReference>
<evidence type="ECO:0000256" key="6">
    <source>
        <dbReference type="ARBA" id="ARBA00023136"/>
    </source>
</evidence>
<keyword evidence="8 10" id="KW-0325">Glycoprotein</keyword>
<protein>
    <submittedName>
        <fullName evidence="13">Annetocin receptor</fullName>
    </submittedName>
</protein>
<keyword evidence="14" id="KW-1185">Reference proteome</keyword>
<keyword evidence="9 10" id="KW-0807">Transducer</keyword>
<evidence type="ECO:0000256" key="4">
    <source>
        <dbReference type="ARBA" id="ARBA00022989"/>
    </source>
</evidence>
<keyword evidence="6 10" id="KW-0472">Membrane</keyword>
<sequence length="416" mass="47246">MALTDRLPLNTTYWNFNESDAVDLNVTDTTNVTATSLSTRDETLAKAEIALMGVILYLAIFGNSVVLLVLKCRRAKLTRMQWFIVHLCLADISVALFNVLPQMAWDITYRFQGSSFTCKVVKYLQLTSMYASSYVLVMTALDRFSSICYPLASQTWTTRRVHIMISTAWILSLAFSIPQLIIFSMQETYSGSGEYDCWETLSLGPPWKIQVYITWIFLSIYAIPLLILAFAYIKICHVVWVSVDSRKCPKNRHSARKSWKLTFRKDAAIRQSDMNSPRLLKNPRAHSKGVSKSKIKTVKLTVVVVTCYFLCWGPFFVAQTWGAFDINAPFNSTAFAIILLLASLNSCVNPWIFLAFSSHMCTSRPSKDARPSTVTSNSYLEPTETRTTRLQEHNSFSRRSARDLKESFSECSQSNL</sequence>
<comment type="subcellular location">
    <subcellularLocation>
        <location evidence="1 10">Cell membrane</location>
        <topology evidence="1 10">Multi-pass membrane protein</topology>
    </subcellularLocation>
</comment>
<keyword evidence="7 10" id="KW-0675">Receptor</keyword>
<organism evidence="13 14">
    <name type="scientific">Mizuhopecten yessoensis</name>
    <name type="common">Japanese scallop</name>
    <name type="synonym">Patinopecten yessoensis</name>
    <dbReference type="NCBI Taxonomy" id="6573"/>
    <lineage>
        <taxon>Eukaryota</taxon>
        <taxon>Metazoa</taxon>
        <taxon>Spiralia</taxon>
        <taxon>Lophotrochozoa</taxon>
        <taxon>Mollusca</taxon>
        <taxon>Bivalvia</taxon>
        <taxon>Autobranchia</taxon>
        <taxon>Pteriomorphia</taxon>
        <taxon>Pectinida</taxon>
        <taxon>Pectinoidea</taxon>
        <taxon>Pectinidae</taxon>
        <taxon>Mizuhopecten</taxon>
    </lineage>
</organism>
<dbReference type="STRING" id="6573.A0A210QLA6"/>
<feature type="transmembrane region" description="Helical" evidence="10">
    <location>
        <begin position="82"/>
        <end position="100"/>
    </location>
</feature>
<comment type="similarity">
    <text evidence="10">Belongs to the G-protein coupled receptor 1 family. Vasopressin/oxytocin receptor subfamily.</text>
</comment>
<feature type="transmembrane region" description="Helical" evidence="10">
    <location>
        <begin position="49"/>
        <end position="70"/>
    </location>
</feature>
<dbReference type="Proteomes" id="UP000242188">
    <property type="component" value="Unassembled WGS sequence"/>
</dbReference>
<proteinExistence type="inferred from homology"/>
<evidence type="ECO:0000256" key="2">
    <source>
        <dbReference type="ARBA" id="ARBA00022475"/>
    </source>
</evidence>
<dbReference type="GO" id="GO:0005886">
    <property type="term" value="C:plasma membrane"/>
    <property type="evidence" value="ECO:0007669"/>
    <property type="project" value="UniProtKB-SubCell"/>
</dbReference>
<comment type="caution">
    <text evidence="13">The sequence shown here is derived from an EMBL/GenBank/DDBJ whole genome shotgun (WGS) entry which is preliminary data.</text>
</comment>
<dbReference type="InterPro" id="IPR001817">
    <property type="entry name" value="Vasoprsn_rcpt"/>
</dbReference>
<feature type="transmembrane region" description="Helical" evidence="10">
    <location>
        <begin position="334"/>
        <end position="356"/>
    </location>
</feature>
<dbReference type="PROSITE" id="PS00237">
    <property type="entry name" value="G_PROTEIN_RECEP_F1_1"/>
    <property type="match status" value="1"/>
</dbReference>
<dbReference type="PANTHER" id="PTHR24241:SF161">
    <property type="entry name" value="G-PROTEIN COUPLED RECEPTORS FAMILY 1 PROFILE DOMAIN-CONTAINING PROTEIN"/>
    <property type="match status" value="1"/>
</dbReference>
<dbReference type="InterPro" id="IPR017452">
    <property type="entry name" value="GPCR_Rhodpsn_7TM"/>
</dbReference>
<dbReference type="PRINTS" id="PR00237">
    <property type="entry name" value="GPCRRHODOPSN"/>
</dbReference>
<feature type="region of interest" description="Disordered" evidence="11">
    <location>
        <begin position="363"/>
        <end position="416"/>
    </location>
</feature>
<dbReference type="Pfam" id="PF00001">
    <property type="entry name" value="7tm_1"/>
    <property type="match status" value="1"/>
</dbReference>
<dbReference type="PROSITE" id="PS50262">
    <property type="entry name" value="G_PROTEIN_RECEP_F1_2"/>
    <property type="match status" value="1"/>
</dbReference>
<keyword evidence="4 10" id="KW-1133">Transmembrane helix</keyword>
<evidence type="ECO:0000256" key="9">
    <source>
        <dbReference type="ARBA" id="ARBA00023224"/>
    </source>
</evidence>
<gene>
    <name evidence="13" type="ORF">KP79_PYT24178</name>
</gene>
<dbReference type="GO" id="GO:0042277">
    <property type="term" value="F:peptide binding"/>
    <property type="evidence" value="ECO:0007669"/>
    <property type="project" value="TreeGrafter"/>
</dbReference>
<dbReference type="OrthoDB" id="6435638at2759"/>
<feature type="transmembrane region" description="Helical" evidence="10">
    <location>
        <begin position="161"/>
        <end position="182"/>
    </location>
</feature>
<evidence type="ECO:0000313" key="13">
    <source>
        <dbReference type="EMBL" id="OWF49451.1"/>
    </source>
</evidence>
<dbReference type="EMBL" id="NEDP02003107">
    <property type="protein sequence ID" value="OWF49451.1"/>
    <property type="molecule type" value="Genomic_DNA"/>
</dbReference>
<evidence type="ECO:0000256" key="11">
    <source>
        <dbReference type="SAM" id="MobiDB-lite"/>
    </source>
</evidence>
<feature type="compositionally biased region" description="Basic and acidic residues" evidence="11">
    <location>
        <begin position="383"/>
        <end position="392"/>
    </location>
</feature>
<feature type="transmembrane region" description="Helical" evidence="10">
    <location>
        <begin position="212"/>
        <end position="233"/>
    </location>
</feature>
<dbReference type="GO" id="GO:0032870">
    <property type="term" value="P:cellular response to hormone stimulus"/>
    <property type="evidence" value="ECO:0007669"/>
    <property type="project" value="TreeGrafter"/>
</dbReference>
<keyword evidence="5 10" id="KW-0297">G-protein coupled receptor</keyword>
<dbReference type="AlphaFoldDB" id="A0A210QLA6"/>
<evidence type="ECO:0000256" key="8">
    <source>
        <dbReference type="ARBA" id="ARBA00023180"/>
    </source>
</evidence>
<evidence type="ECO:0000256" key="3">
    <source>
        <dbReference type="ARBA" id="ARBA00022692"/>
    </source>
</evidence>
<evidence type="ECO:0000259" key="12">
    <source>
        <dbReference type="PROSITE" id="PS50262"/>
    </source>
</evidence>
<evidence type="ECO:0000256" key="10">
    <source>
        <dbReference type="RuleBase" id="RU046427"/>
    </source>
</evidence>
<feature type="transmembrane region" description="Helical" evidence="10">
    <location>
        <begin position="300"/>
        <end position="322"/>
    </location>
</feature>
<evidence type="ECO:0000256" key="7">
    <source>
        <dbReference type="ARBA" id="ARBA00023170"/>
    </source>
</evidence>
<dbReference type="InterPro" id="IPR000276">
    <property type="entry name" value="GPCR_Rhodpsn"/>
</dbReference>
<dbReference type="PRINTS" id="PR00896">
    <property type="entry name" value="VASOPRESSINR"/>
</dbReference>
<evidence type="ECO:0000313" key="14">
    <source>
        <dbReference type="Proteomes" id="UP000242188"/>
    </source>
</evidence>
<dbReference type="SUPFAM" id="SSF81321">
    <property type="entry name" value="Family A G protein-coupled receptor-like"/>
    <property type="match status" value="1"/>
</dbReference>